<dbReference type="AlphaFoldDB" id="K4KHD4"/>
<gene>
    <name evidence="1" type="ordered locus">M5M_06130</name>
</gene>
<dbReference type="RefSeq" id="WP_015046595.1">
    <property type="nucleotide sequence ID" value="NC_018868.3"/>
</dbReference>
<proteinExistence type="predicted"/>
<organism evidence="1 2">
    <name type="scientific">Simiduia agarivorans (strain DSM 21679 / JCM 13881 / BCRC 17597 / SA1)</name>
    <dbReference type="NCBI Taxonomy" id="1117647"/>
    <lineage>
        <taxon>Bacteria</taxon>
        <taxon>Pseudomonadati</taxon>
        <taxon>Pseudomonadota</taxon>
        <taxon>Gammaproteobacteria</taxon>
        <taxon>Cellvibrionales</taxon>
        <taxon>Cellvibrionaceae</taxon>
        <taxon>Simiduia</taxon>
    </lineage>
</organism>
<accession>K4KHD4</accession>
<keyword evidence="2" id="KW-1185">Reference proteome</keyword>
<dbReference type="eggNOG" id="ENOG50331RC">
    <property type="taxonomic scope" value="Bacteria"/>
</dbReference>
<protein>
    <submittedName>
        <fullName evidence="1">Uncharacterized protein</fullName>
    </submittedName>
</protein>
<dbReference type="STRING" id="1117647.M5M_06130"/>
<dbReference type="EMBL" id="CP003746">
    <property type="protein sequence ID" value="AFU98421.2"/>
    <property type="molecule type" value="Genomic_DNA"/>
</dbReference>
<dbReference type="HOGENOM" id="CLU_120470_0_0_6"/>
<dbReference type="KEGG" id="saga:M5M_06130"/>
<name>K4KHD4_SIMAS</name>
<dbReference type="Proteomes" id="UP000000466">
    <property type="component" value="Chromosome"/>
</dbReference>
<sequence>MAIYKLRYRFKSYLSINVSNQEMRDKLGKPLYPRGESVADIWKPLQASLINTFDETSQSKKPDIADWETNMVLSPNAYEALSTMLSPYGEFLPLKIEGETWHLYNTTSIYDDIDLNASSQQLMDGMVMAVVALQFDEEKLGPAPVFRSNFDGRMAVYCKEAFKLAVQAQDSEALLFRENLTSPM</sequence>
<evidence type="ECO:0000313" key="1">
    <source>
        <dbReference type="EMBL" id="AFU98421.2"/>
    </source>
</evidence>
<reference evidence="1 2" key="1">
    <citation type="journal article" date="2013" name="Genome Announc.">
        <title>Complete genome sequence of Simiduia agarivorans SA1(T), a marine bacterium able to degrade a variety of polysaccharides.</title>
        <authorList>
            <person name="Lin S.Y."/>
            <person name="Shieh W.Y."/>
            <person name="Chen J.S."/>
            <person name="Tang S.L."/>
        </authorList>
    </citation>
    <scope>NUCLEOTIDE SEQUENCE [LARGE SCALE GENOMIC DNA]</scope>
    <source>
        <strain evidence="2">DSM 21679 / JCM 13881 / BCRC 17597 / SA1</strain>
    </source>
</reference>
<dbReference type="OrthoDB" id="5881728at2"/>
<evidence type="ECO:0000313" key="2">
    <source>
        <dbReference type="Proteomes" id="UP000000466"/>
    </source>
</evidence>